<evidence type="ECO:0000313" key="11">
    <source>
        <dbReference type="EMBL" id="MBM7126595.1"/>
    </source>
</evidence>
<gene>
    <name evidence="11" type="primary">gspN</name>
    <name evidence="11" type="ORF">ISP19_14535</name>
</gene>
<dbReference type="InterPro" id="IPR022792">
    <property type="entry name" value="T2SS_protein-GspN"/>
</dbReference>
<keyword evidence="8" id="KW-0653">Protein transport</keyword>
<evidence type="ECO:0000256" key="8">
    <source>
        <dbReference type="ARBA" id="ARBA00022927"/>
    </source>
</evidence>
<proteinExistence type="inferred from homology"/>
<evidence type="ECO:0000256" key="9">
    <source>
        <dbReference type="ARBA" id="ARBA00023136"/>
    </source>
</evidence>
<keyword evidence="7" id="KW-0812">Transmembrane</keyword>
<evidence type="ECO:0000256" key="10">
    <source>
        <dbReference type="ARBA" id="ARBA00030772"/>
    </source>
</evidence>
<dbReference type="Pfam" id="PF01203">
    <property type="entry name" value="T2SSN"/>
    <property type="match status" value="1"/>
</dbReference>
<evidence type="ECO:0000256" key="1">
    <source>
        <dbReference type="ARBA" id="ARBA00004533"/>
    </source>
</evidence>
<evidence type="ECO:0000256" key="4">
    <source>
        <dbReference type="ARBA" id="ARBA00022448"/>
    </source>
</evidence>
<evidence type="ECO:0000256" key="2">
    <source>
        <dbReference type="ARBA" id="ARBA00007208"/>
    </source>
</evidence>
<dbReference type="EMBL" id="JADIKE010000037">
    <property type="protein sequence ID" value="MBM7126595.1"/>
    <property type="molecule type" value="Genomic_DNA"/>
</dbReference>
<keyword evidence="9" id="KW-0472">Membrane</keyword>
<evidence type="ECO:0000313" key="12">
    <source>
        <dbReference type="Proteomes" id="UP001430149"/>
    </source>
</evidence>
<comment type="subcellular location">
    <subcellularLocation>
        <location evidence="1">Cell inner membrane</location>
    </subcellularLocation>
</comment>
<keyword evidence="5" id="KW-1003">Cell membrane</keyword>
<keyword evidence="4" id="KW-0813">Transport</keyword>
<evidence type="ECO:0000256" key="6">
    <source>
        <dbReference type="ARBA" id="ARBA00022519"/>
    </source>
</evidence>
<comment type="similarity">
    <text evidence="2">Belongs to the GSP N family.</text>
</comment>
<evidence type="ECO:0000256" key="7">
    <source>
        <dbReference type="ARBA" id="ARBA00022692"/>
    </source>
</evidence>
<keyword evidence="12" id="KW-1185">Reference proteome</keyword>
<evidence type="ECO:0000256" key="5">
    <source>
        <dbReference type="ARBA" id="ARBA00022475"/>
    </source>
</evidence>
<reference evidence="11" key="1">
    <citation type="submission" date="2020-10" db="EMBL/GenBank/DDBJ databases">
        <title>Phylogeny of dyella-like bacteria.</title>
        <authorList>
            <person name="Fu J."/>
        </authorList>
    </citation>
    <scope>NUCLEOTIDE SEQUENCE</scope>
    <source>
        <strain evidence="11">DHOC52</strain>
    </source>
</reference>
<accession>A0ABS2K793</accession>
<keyword evidence="6" id="KW-0997">Cell inner membrane</keyword>
<protein>
    <recommendedName>
        <fullName evidence="3">Type II secretion system protein N</fullName>
    </recommendedName>
    <alternativeName>
        <fullName evidence="10">General secretion pathway protein N</fullName>
    </alternativeName>
</protein>
<comment type="caution">
    <text evidence="11">The sequence shown here is derived from an EMBL/GenBank/DDBJ whole genome shotgun (WGS) entry which is preliminary data.</text>
</comment>
<evidence type="ECO:0000256" key="3">
    <source>
        <dbReference type="ARBA" id="ARBA00021563"/>
    </source>
</evidence>
<dbReference type="Proteomes" id="UP001430149">
    <property type="component" value="Unassembled WGS sequence"/>
</dbReference>
<sequence>MKPLRALLTGLAVFLIALALLVWFMPARLALSLMQSRLHGLKFDRIGGTLWQGHAGQVSTPAGTALGSLAWTLSRRALLGDVQIGIDLRQPQLQLQAKMHRISDTQEDWHDITLHADMAQLGVQALFNGQPQGQLDLHVTQALLQGQWPMQADASGVWSHAAVRTAQGTIPLGTMRLTILGESGALKAALDDDGRGSLQTAGRLSFSPLGWDLSMNLKPRSENPALLHWLDGFGTPAADGSVQLRYRGGLAQFNTATGNP</sequence>
<organism evidence="11 12">
    <name type="scientific">Dyella flava</name>
    <dbReference type="NCBI Taxonomy" id="1920170"/>
    <lineage>
        <taxon>Bacteria</taxon>
        <taxon>Pseudomonadati</taxon>
        <taxon>Pseudomonadota</taxon>
        <taxon>Gammaproteobacteria</taxon>
        <taxon>Lysobacterales</taxon>
        <taxon>Rhodanobacteraceae</taxon>
        <taxon>Dyella</taxon>
    </lineage>
</organism>
<name>A0ABS2K793_9GAMM</name>